<protein>
    <recommendedName>
        <fullName evidence="6">Probable transcriptional regulatory protein BGE01nite_39520</fullName>
    </recommendedName>
</protein>
<evidence type="ECO:0000313" key="10">
    <source>
        <dbReference type="Proteomes" id="UP000321577"/>
    </source>
</evidence>
<evidence type="ECO:0000256" key="4">
    <source>
        <dbReference type="ARBA" id="ARBA00023125"/>
    </source>
</evidence>
<dbReference type="InterPro" id="IPR002876">
    <property type="entry name" value="Transcrip_reg_TACO1-like"/>
</dbReference>
<dbReference type="AlphaFoldDB" id="A0A512ME43"/>
<comment type="similarity">
    <text evidence="1 6">Belongs to the TACO1 family.</text>
</comment>
<dbReference type="GO" id="GO:0003677">
    <property type="term" value="F:DNA binding"/>
    <property type="evidence" value="ECO:0007669"/>
    <property type="project" value="UniProtKB-UniRule"/>
</dbReference>
<organism evidence="9 10">
    <name type="scientific">Brevifollis gellanilyticus</name>
    <dbReference type="NCBI Taxonomy" id="748831"/>
    <lineage>
        <taxon>Bacteria</taxon>
        <taxon>Pseudomonadati</taxon>
        <taxon>Verrucomicrobiota</taxon>
        <taxon>Verrucomicrobiia</taxon>
        <taxon>Verrucomicrobiales</taxon>
        <taxon>Verrucomicrobiaceae</taxon>
    </lineage>
</organism>
<dbReference type="Pfam" id="PF20772">
    <property type="entry name" value="TACO1_YebC_N"/>
    <property type="match status" value="1"/>
</dbReference>
<dbReference type="InterPro" id="IPR017856">
    <property type="entry name" value="Integrase-like_N"/>
</dbReference>
<feature type="domain" description="TACO1/YebC-like N-terminal" evidence="8">
    <location>
        <begin position="5"/>
        <end position="76"/>
    </location>
</feature>
<evidence type="ECO:0000259" key="7">
    <source>
        <dbReference type="Pfam" id="PF01709"/>
    </source>
</evidence>
<dbReference type="PANTHER" id="PTHR12532">
    <property type="entry name" value="TRANSLATIONAL ACTIVATOR OF CYTOCHROME C OXIDASE 1"/>
    <property type="match status" value="1"/>
</dbReference>
<evidence type="ECO:0000313" key="9">
    <source>
        <dbReference type="EMBL" id="GEP44661.1"/>
    </source>
</evidence>
<evidence type="ECO:0000256" key="6">
    <source>
        <dbReference type="HAMAP-Rule" id="MF_00693"/>
    </source>
</evidence>
<dbReference type="OrthoDB" id="9781053at2"/>
<keyword evidence="4 6" id="KW-0238">DNA-binding</keyword>
<dbReference type="GO" id="GO:0005829">
    <property type="term" value="C:cytosol"/>
    <property type="evidence" value="ECO:0007669"/>
    <property type="project" value="TreeGrafter"/>
</dbReference>
<dbReference type="PANTHER" id="PTHR12532:SF6">
    <property type="entry name" value="TRANSCRIPTIONAL REGULATORY PROTEIN YEBC-RELATED"/>
    <property type="match status" value="1"/>
</dbReference>
<accession>A0A512ME43</accession>
<dbReference type="Gene3D" id="1.10.10.200">
    <property type="match status" value="1"/>
</dbReference>
<keyword evidence="2 6" id="KW-0963">Cytoplasm</keyword>
<keyword evidence="3 6" id="KW-0805">Transcription regulation</keyword>
<dbReference type="InterPro" id="IPR026564">
    <property type="entry name" value="Transcrip_reg_TACO1-like_dom3"/>
</dbReference>
<dbReference type="GO" id="GO:0006355">
    <property type="term" value="P:regulation of DNA-templated transcription"/>
    <property type="evidence" value="ECO:0007669"/>
    <property type="project" value="UniProtKB-UniRule"/>
</dbReference>
<dbReference type="SUPFAM" id="SSF75625">
    <property type="entry name" value="YebC-like"/>
    <property type="match status" value="1"/>
</dbReference>
<dbReference type="NCBIfam" id="TIGR01033">
    <property type="entry name" value="YebC/PmpR family DNA-binding transcriptional regulator"/>
    <property type="match status" value="1"/>
</dbReference>
<dbReference type="Gene3D" id="3.30.70.980">
    <property type="match status" value="2"/>
</dbReference>
<dbReference type="InterPro" id="IPR029072">
    <property type="entry name" value="YebC-like"/>
</dbReference>
<proteinExistence type="inferred from homology"/>
<reference evidence="9 10" key="1">
    <citation type="submission" date="2019-07" db="EMBL/GenBank/DDBJ databases">
        <title>Whole genome shotgun sequence of Brevifollis gellanilyticus NBRC 108608.</title>
        <authorList>
            <person name="Hosoyama A."/>
            <person name="Uohara A."/>
            <person name="Ohji S."/>
            <person name="Ichikawa N."/>
        </authorList>
    </citation>
    <scope>NUCLEOTIDE SEQUENCE [LARGE SCALE GENOMIC DNA]</scope>
    <source>
        <strain evidence="9 10">NBRC 108608</strain>
    </source>
</reference>
<sequence length="249" mass="26907">MAGHNKWSKIKRSKAVIDAKRGGVFSKMSKEITIAAKHGGGNPDLNARLRTAILAAKAANVPNDNIDRAIKKGTGELGGVIIDEITYESYGPGGVAFMVEVVTDNRNRVANDFRVLLSKNGGTFADAGSVAYQFSRKGELRFDKGNLTEDAAMELALEAGADDVQDGGDEWLMYTATDQLFQVVSALKEKGVTANAPKLIHKANTPIVLTDIETAKTVIKLYDLLDEYDDTQNVHSNFEIDDSIADSLD</sequence>
<feature type="domain" description="TACO1/YebC-like second and third" evidence="7">
    <location>
        <begin position="83"/>
        <end position="238"/>
    </location>
</feature>
<keyword evidence="5 6" id="KW-0804">Transcription</keyword>
<evidence type="ECO:0000256" key="3">
    <source>
        <dbReference type="ARBA" id="ARBA00023015"/>
    </source>
</evidence>
<name>A0A512ME43_9BACT</name>
<dbReference type="NCBIfam" id="NF001030">
    <property type="entry name" value="PRK00110.1"/>
    <property type="match status" value="1"/>
</dbReference>
<dbReference type="EMBL" id="BKAG01000033">
    <property type="protein sequence ID" value="GEP44661.1"/>
    <property type="molecule type" value="Genomic_DNA"/>
</dbReference>
<evidence type="ECO:0000256" key="2">
    <source>
        <dbReference type="ARBA" id="ARBA00022490"/>
    </source>
</evidence>
<dbReference type="InterPro" id="IPR049083">
    <property type="entry name" value="TACO1_YebC_N"/>
</dbReference>
<dbReference type="HAMAP" id="MF_00693">
    <property type="entry name" value="Transcrip_reg_TACO1"/>
    <property type="match status" value="1"/>
</dbReference>
<gene>
    <name evidence="9" type="ORF">BGE01nite_39520</name>
</gene>
<dbReference type="NCBIfam" id="NF009044">
    <property type="entry name" value="PRK12378.1"/>
    <property type="match status" value="1"/>
</dbReference>
<keyword evidence="10" id="KW-1185">Reference proteome</keyword>
<evidence type="ECO:0000256" key="5">
    <source>
        <dbReference type="ARBA" id="ARBA00023163"/>
    </source>
</evidence>
<dbReference type="RefSeq" id="WP_146852822.1">
    <property type="nucleotide sequence ID" value="NZ_BKAG01000033.1"/>
</dbReference>
<dbReference type="Proteomes" id="UP000321577">
    <property type="component" value="Unassembled WGS sequence"/>
</dbReference>
<evidence type="ECO:0000256" key="1">
    <source>
        <dbReference type="ARBA" id="ARBA00008724"/>
    </source>
</evidence>
<comment type="subcellular location">
    <subcellularLocation>
        <location evidence="6">Cytoplasm</location>
    </subcellularLocation>
</comment>
<dbReference type="FunFam" id="1.10.10.200:FF:000002">
    <property type="entry name" value="Probable transcriptional regulatory protein CLM62_37755"/>
    <property type="match status" value="1"/>
</dbReference>
<comment type="caution">
    <text evidence="9">The sequence shown here is derived from an EMBL/GenBank/DDBJ whole genome shotgun (WGS) entry which is preliminary data.</text>
</comment>
<evidence type="ECO:0000259" key="8">
    <source>
        <dbReference type="Pfam" id="PF20772"/>
    </source>
</evidence>
<dbReference type="Pfam" id="PF01709">
    <property type="entry name" value="Transcrip_reg"/>
    <property type="match status" value="1"/>
</dbReference>
<dbReference type="InterPro" id="IPR048300">
    <property type="entry name" value="TACO1_YebC-like_2nd/3rd_dom"/>
</dbReference>